<dbReference type="EMBL" id="OY731400">
    <property type="protein sequence ID" value="CAJ1940873.1"/>
    <property type="molecule type" value="Genomic_DNA"/>
</dbReference>
<gene>
    <name evidence="1" type="ORF">AYBTSS11_LOCUS9956</name>
</gene>
<name>A0AA86SEB8_9FABA</name>
<dbReference type="Gramene" id="rna-AYBTSS11_LOCUS9956">
    <property type="protein sequence ID" value="CAJ1940873.1"/>
    <property type="gene ID" value="gene-AYBTSS11_LOCUS9956"/>
</dbReference>
<organism evidence="1 2">
    <name type="scientific">Sphenostylis stenocarpa</name>
    <dbReference type="NCBI Taxonomy" id="92480"/>
    <lineage>
        <taxon>Eukaryota</taxon>
        <taxon>Viridiplantae</taxon>
        <taxon>Streptophyta</taxon>
        <taxon>Embryophyta</taxon>
        <taxon>Tracheophyta</taxon>
        <taxon>Spermatophyta</taxon>
        <taxon>Magnoliopsida</taxon>
        <taxon>eudicotyledons</taxon>
        <taxon>Gunneridae</taxon>
        <taxon>Pentapetalae</taxon>
        <taxon>rosids</taxon>
        <taxon>fabids</taxon>
        <taxon>Fabales</taxon>
        <taxon>Fabaceae</taxon>
        <taxon>Papilionoideae</taxon>
        <taxon>50 kb inversion clade</taxon>
        <taxon>NPAAA clade</taxon>
        <taxon>indigoferoid/millettioid clade</taxon>
        <taxon>Phaseoleae</taxon>
        <taxon>Sphenostylis</taxon>
    </lineage>
</organism>
<proteinExistence type="predicted"/>
<evidence type="ECO:0000313" key="1">
    <source>
        <dbReference type="EMBL" id="CAJ1940873.1"/>
    </source>
</evidence>
<protein>
    <submittedName>
        <fullName evidence="1">Uncharacterized protein</fullName>
    </submittedName>
</protein>
<accession>A0AA86SEB8</accession>
<dbReference type="Proteomes" id="UP001189624">
    <property type="component" value="Chromosome 3"/>
</dbReference>
<sequence>MLTRLDKHVVFRLIGIRTRVFTMYSGNNPVDSRANVENVLIESRSLDRIRSNDTIVVLRRCGAMYATVATLKLKGDVLLEKLARAEVEGRVAVTKVVELSSLHEAEVAAKIAIERELVEINNYFSGQIVLWEGLYLQALFILLLVE</sequence>
<keyword evidence="2" id="KW-1185">Reference proteome</keyword>
<reference evidence="1" key="1">
    <citation type="submission" date="2023-10" db="EMBL/GenBank/DDBJ databases">
        <authorList>
            <person name="Domelevo Entfellner J.-B."/>
        </authorList>
    </citation>
    <scope>NUCLEOTIDE SEQUENCE</scope>
</reference>
<evidence type="ECO:0000313" key="2">
    <source>
        <dbReference type="Proteomes" id="UP001189624"/>
    </source>
</evidence>
<dbReference type="AlphaFoldDB" id="A0AA86SEB8"/>